<protein>
    <submittedName>
        <fullName evidence="1">Uncharacterized protein</fullName>
    </submittedName>
</protein>
<keyword evidence="2" id="KW-1185">Reference proteome</keyword>
<dbReference type="AlphaFoldDB" id="A0A4V1XCC7"/>
<dbReference type="STRING" id="155417.A0A4V1XCC7"/>
<reference evidence="1 2" key="1">
    <citation type="submission" date="2018-06" db="EMBL/GenBank/DDBJ databases">
        <title>Complete Genomes of Monosporascus.</title>
        <authorList>
            <person name="Robinson A.J."/>
            <person name="Natvig D.O."/>
        </authorList>
    </citation>
    <scope>NUCLEOTIDE SEQUENCE [LARGE SCALE GENOMIC DNA]</scope>
    <source>
        <strain evidence="1 2">CBS 110550</strain>
    </source>
</reference>
<proteinExistence type="predicted"/>
<organism evidence="1 2">
    <name type="scientific">Monosporascus ibericus</name>
    <dbReference type="NCBI Taxonomy" id="155417"/>
    <lineage>
        <taxon>Eukaryota</taxon>
        <taxon>Fungi</taxon>
        <taxon>Dikarya</taxon>
        <taxon>Ascomycota</taxon>
        <taxon>Pezizomycotina</taxon>
        <taxon>Sordariomycetes</taxon>
        <taxon>Xylariomycetidae</taxon>
        <taxon>Xylariales</taxon>
        <taxon>Xylariales incertae sedis</taxon>
        <taxon>Monosporascus</taxon>
    </lineage>
</organism>
<gene>
    <name evidence="1" type="ORF">DL764_001336</name>
</gene>
<comment type="caution">
    <text evidence="1">The sequence shown here is derived from an EMBL/GenBank/DDBJ whole genome shotgun (WGS) entry which is preliminary data.</text>
</comment>
<dbReference type="OrthoDB" id="10459834at2759"/>
<sequence>MEEASPYAPSPTAENSEMVLDLAVAYPCNVTCYGGQSGGYSRRCVGCIVELDITEASLVLSPRPRGMRKSNSSKKKRRPLVWIIGNQDAEGTARVALARDQGG</sequence>
<name>A0A4V1XCC7_9PEZI</name>
<dbReference type="EMBL" id="QJNU01000041">
    <property type="protein sequence ID" value="RYP09289.1"/>
    <property type="molecule type" value="Genomic_DNA"/>
</dbReference>
<dbReference type="Proteomes" id="UP000293360">
    <property type="component" value="Unassembled WGS sequence"/>
</dbReference>
<evidence type="ECO:0000313" key="1">
    <source>
        <dbReference type="EMBL" id="RYP09289.1"/>
    </source>
</evidence>
<accession>A0A4V1XCC7</accession>
<evidence type="ECO:0000313" key="2">
    <source>
        <dbReference type="Proteomes" id="UP000293360"/>
    </source>
</evidence>